<dbReference type="STRING" id="156994.SAMN04488028_102513"/>
<sequence>MIEKRIVSGSSFEKEIGYARAVVDTHYIHVSGTTGYNYSSMTISEDIIEQAEQCLENIQQAIHDAGSSMDKIVRVRYILPNREDFEPCWPILRQYFGNAQPAATMIVAGLADAKMKIEIEVTALR</sequence>
<evidence type="ECO:0000313" key="1">
    <source>
        <dbReference type="EMBL" id="SHK01976.1"/>
    </source>
</evidence>
<dbReference type="RefSeq" id="WP_073121579.1">
    <property type="nucleotide sequence ID" value="NZ_FRAA01000002.1"/>
</dbReference>
<dbReference type="InterPro" id="IPR035959">
    <property type="entry name" value="RutC-like_sf"/>
</dbReference>
<dbReference type="CDD" id="cd06154">
    <property type="entry name" value="YjgF_YER057c_UK114_like_6"/>
    <property type="match status" value="1"/>
</dbReference>
<dbReference type="AlphaFoldDB" id="A0A1M6P218"/>
<gene>
    <name evidence="1" type="ORF">SAMN04488028_102513</name>
</gene>
<dbReference type="SUPFAM" id="SSF55298">
    <property type="entry name" value="YjgF-like"/>
    <property type="match status" value="1"/>
</dbReference>
<accession>A0A1M6P218</accession>
<dbReference type="PANTHER" id="PTHR43857">
    <property type="entry name" value="BLR7761 PROTEIN"/>
    <property type="match status" value="1"/>
</dbReference>
<dbReference type="InterPro" id="IPR006175">
    <property type="entry name" value="YjgF/YER057c/UK114"/>
</dbReference>
<proteinExistence type="predicted"/>
<dbReference type="Gene3D" id="3.30.1330.40">
    <property type="entry name" value="RutC-like"/>
    <property type="match status" value="1"/>
</dbReference>
<dbReference type="PANTHER" id="PTHR43857:SF1">
    <property type="entry name" value="YJGH FAMILY PROTEIN"/>
    <property type="match status" value="1"/>
</dbReference>
<organism evidence="1 2">
    <name type="scientific">Reichenbachiella agariperforans</name>
    <dbReference type="NCBI Taxonomy" id="156994"/>
    <lineage>
        <taxon>Bacteria</taxon>
        <taxon>Pseudomonadati</taxon>
        <taxon>Bacteroidota</taxon>
        <taxon>Cytophagia</taxon>
        <taxon>Cytophagales</taxon>
        <taxon>Reichenbachiellaceae</taxon>
        <taxon>Reichenbachiella</taxon>
    </lineage>
</organism>
<protein>
    <submittedName>
        <fullName evidence="1">Enamine deaminase RidA, house cleaning of reactive enamine intermediates, YjgF/YER057c/UK114 family</fullName>
    </submittedName>
</protein>
<evidence type="ECO:0000313" key="2">
    <source>
        <dbReference type="Proteomes" id="UP000184474"/>
    </source>
</evidence>
<name>A0A1M6P218_REIAG</name>
<keyword evidence="2" id="KW-1185">Reference proteome</keyword>
<dbReference type="Pfam" id="PF01042">
    <property type="entry name" value="Ribonuc_L-PSP"/>
    <property type="match status" value="1"/>
</dbReference>
<reference evidence="2" key="1">
    <citation type="submission" date="2016-11" db="EMBL/GenBank/DDBJ databases">
        <authorList>
            <person name="Varghese N."/>
            <person name="Submissions S."/>
        </authorList>
    </citation>
    <scope>NUCLEOTIDE SEQUENCE [LARGE SCALE GENOMIC DNA]</scope>
    <source>
        <strain evidence="2">DSM 26134</strain>
    </source>
</reference>
<dbReference type="Proteomes" id="UP000184474">
    <property type="component" value="Unassembled WGS sequence"/>
</dbReference>
<dbReference type="EMBL" id="FRAA01000002">
    <property type="protein sequence ID" value="SHK01976.1"/>
    <property type="molecule type" value="Genomic_DNA"/>
</dbReference>